<dbReference type="Pfam" id="PF02458">
    <property type="entry name" value="Transferase"/>
    <property type="match status" value="1"/>
</dbReference>
<dbReference type="Proteomes" id="UP000652761">
    <property type="component" value="Unassembled WGS sequence"/>
</dbReference>
<evidence type="ECO:0000256" key="1">
    <source>
        <dbReference type="ARBA" id="ARBA00022679"/>
    </source>
</evidence>
<keyword evidence="4" id="KW-1185">Reference proteome</keyword>
<reference evidence="3" key="1">
    <citation type="submission" date="2017-07" db="EMBL/GenBank/DDBJ databases">
        <title>Taro Niue Genome Assembly and Annotation.</title>
        <authorList>
            <person name="Atibalentja N."/>
            <person name="Keating K."/>
            <person name="Fields C.J."/>
        </authorList>
    </citation>
    <scope>NUCLEOTIDE SEQUENCE</scope>
    <source>
        <strain evidence="3">Niue_2</strain>
        <tissue evidence="3">Leaf</tissue>
    </source>
</reference>
<protein>
    <submittedName>
        <fullName evidence="3">Uncharacterized protein</fullName>
    </submittedName>
</protein>
<dbReference type="SUPFAM" id="SSF52777">
    <property type="entry name" value="CoA-dependent acyltransferases"/>
    <property type="match status" value="1"/>
</dbReference>
<evidence type="ECO:0000313" key="4">
    <source>
        <dbReference type="Proteomes" id="UP000652761"/>
    </source>
</evidence>
<dbReference type="EMBL" id="NMUH01004538">
    <property type="protein sequence ID" value="MQM09983.1"/>
    <property type="molecule type" value="Genomic_DNA"/>
</dbReference>
<evidence type="ECO:0000313" key="3">
    <source>
        <dbReference type="EMBL" id="MQM09983.1"/>
    </source>
</evidence>
<dbReference type="Gene3D" id="3.30.559.10">
    <property type="entry name" value="Chloramphenicol acetyltransferase-like domain"/>
    <property type="match status" value="2"/>
</dbReference>
<dbReference type="InterPro" id="IPR023213">
    <property type="entry name" value="CAT-like_dom_sf"/>
</dbReference>
<sequence>MASSSSAGPPAVRVVEQCRISPGPDGPFGDVSIPITFFDVPWLENHPFAASALPRFKRSLSLVLRHYYPLAGRVRRRVVPGAASNKVDDVFCTDGDYVPFTLAELCADDDGGGGRCYFDHLAGDHPRQVESFRPLVPEIPESFLMVLQVTVFQGAGVCIDVSISHLACDGCGFVSFLKAWASVCRSEDNAGSPAGALPVIDRTLVSGTTALYRATFDFQKYLTGVARPSVDGNDVVHSTFLLRRSHMEELRRRRPLPQPLRYSSFVLTCAYVWVCLLKAHGGQELQTPPPEQGLGDAAHFMFAVDCRSRLRPPLPAAYFGNCIRPCFVDDRRGDLLGDDGVAHAAEAIAESVAHMREDDVLRGAQEWMPMIAARLPRQLLSTAGLPRFGVYELDFGWGRPAKVEVVGIERSGAMALADSREDDGGIEVGLALLAPKMAKFSSLFAAGLEDAGGEESRK</sequence>
<gene>
    <name evidence="3" type="ORF">Taro_042866</name>
</gene>
<dbReference type="PANTHER" id="PTHR31625">
    <property type="match status" value="1"/>
</dbReference>
<keyword evidence="2" id="KW-0012">Acyltransferase</keyword>
<dbReference type="InterPro" id="IPR051504">
    <property type="entry name" value="Plant_metabolite_acyltrans"/>
</dbReference>
<proteinExistence type="predicted"/>
<evidence type="ECO:0000256" key="2">
    <source>
        <dbReference type="ARBA" id="ARBA00023315"/>
    </source>
</evidence>
<dbReference type="AlphaFoldDB" id="A0A843WEZ6"/>
<organism evidence="3 4">
    <name type="scientific">Colocasia esculenta</name>
    <name type="common">Wild taro</name>
    <name type="synonym">Arum esculentum</name>
    <dbReference type="NCBI Taxonomy" id="4460"/>
    <lineage>
        <taxon>Eukaryota</taxon>
        <taxon>Viridiplantae</taxon>
        <taxon>Streptophyta</taxon>
        <taxon>Embryophyta</taxon>
        <taxon>Tracheophyta</taxon>
        <taxon>Spermatophyta</taxon>
        <taxon>Magnoliopsida</taxon>
        <taxon>Liliopsida</taxon>
        <taxon>Araceae</taxon>
        <taxon>Aroideae</taxon>
        <taxon>Colocasieae</taxon>
        <taxon>Colocasia</taxon>
    </lineage>
</organism>
<keyword evidence="1" id="KW-0808">Transferase</keyword>
<accession>A0A843WEZ6</accession>
<dbReference type="GO" id="GO:0016747">
    <property type="term" value="F:acyltransferase activity, transferring groups other than amino-acyl groups"/>
    <property type="evidence" value="ECO:0007669"/>
    <property type="project" value="UniProtKB-ARBA"/>
</dbReference>
<name>A0A843WEZ6_COLES</name>
<dbReference type="OrthoDB" id="1862401at2759"/>
<comment type="caution">
    <text evidence="3">The sequence shown here is derived from an EMBL/GenBank/DDBJ whole genome shotgun (WGS) entry which is preliminary data.</text>
</comment>